<name>A0A2X4VCI8_SERPL</name>
<dbReference type="Pfam" id="PF05016">
    <property type="entry name" value="ParE_toxin"/>
    <property type="match status" value="1"/>
</dbReference>
<reference evidence="3 6" key="2">
    <citation type="submission" date="2020-12" db="EMBL/GenBank/DDBJ databases">
        <title>FDA dAtabase for Regulatory Grade micrObial Sequences (FDA-ARGOS): Supporting development and validation of Infectious Disease Dx tests.</title>
        <authorList>
            <person name="Sproer C."/>
            <person name="Gronow S."/>
            <person name="Severitt S."/>
            <person name="Schroder I."/>
            <person name="Tallon L."/>
            <person name="Sadzewicz L."/>
            <person name="Zhao X."/>
            <person name="Boylan J."/>
            <person name="Ott S."/>
            <person name="Bowen H."/>
            <person name="Vavikolanu K."/>
            <person name="Mehta A."/>
            <person name="Aluvathingal J."/>
            <person name="Nadendla S."/>
            <person name="Lowell S."/>
            <person name="Myers T."/>
            <person name="Yan Y."/>
            <person name="Sichtig H."/>
        </authorList>
    </citation>
    <scope>NUCLEOTIDE SEQUENCE [LARGE SCALE GENOMIC DNA]</scope>
    <source>
        <strain evidence="3 6">FDAARGOS_907</strain>
    </source>
</reference>
<dbReference type="PANTHER" id="PTHR33755">
    <property type="entry name" value="TOXIN PARE1-RELATED"/>
    <property type="match status" value="1"/>
</dbReference>
<comment type="similarity">
    <text evidence="1">Belongs to the RelE toxin family.</text>
</comment>
<accession>A0A2X4VCI8</accession>
<dbReference type="EMBL" id="CP065673">
    <property type="protein sequence ID" value="QPS19660.1"/>
    <property type="molecule type" value="Genomic_DNA"/>
</dbReference>
<dbReference type="Proteomes" id="UP000248897">
    <property type="component" value="Chromosome 1"/>
</dbReference>
<evidence type="ECO:0000313" key="3">
    <source>
        <dbReference type="EMBL" id="QPS19660.1"/>
    </source>
</evidence>
<gene>
    <name evidence="3" type="ORF">I6G64_19030</name>
    <name evidence="4" type="ORF">NCTC12961_04393</name>
</gene>
<dbReference type="AlphaFoldDB" id="A0A2X4VCI8"/>
<evidence type="ECO:0000313" key="4">
    <source>
        <dbReference type="EMBL" id="SQI44522.1"/>
    </source>
</evidence>
<protein>
    <submittedName>
        <fullName evidence="4">Addiction module toxin, RelE/StbE family</fullName>
    </submittedName>
    <submittedName>
        <fullName evidence="3">Type II toxin-antitoxin system RelE/ParE family toxin</fullName>
    </submittedName>
</protein>
<dbReference type="Gene3D" id="3.30.2310.20">
    <property type="entry name" value="RelE-like"/>
    <property type="match status" value="1"/>
</dbReference>
<dbReference type="InterPro" id="IPR007712">
    <property type="entry name" value="RelE/ParE_toxin"/>
</dbReference>
<keyword evidence="2" id="KW-1277">Toxin-antitoxin system</keyword>
<evidence type="ECO:0000256" key="2">
    <source>
        <dbReference type="ARBA" id="ARBA00022649"/>
    </source>
</evidence>
<dbReference type="Proteomes" id="UP000594967">
    <property type="component" value="Chromosome"/>
</dbReference>
<dbReference type="RefSeq" id="WP_006316908.1">
    <property type="nucleotide sequence ID" value="NZ_CAMITG010000004.1"/>
</dbReference>
<evidence type="ECO:0000313" key="5">
    <source>
        <dbReference type="Proteomes" id="UP000248897"/>
    </source>
</evidence>
<evidence type="ECO:0000313" key="6">
    <source>
        <dbReference type="Proteomes" id="UP000594967"/>
    </source>
</evidence>
<dbReference type="EMBL" id="LS483469">
    <property type="protein sequence ID" value="SQI44522.1"/>
    <property type="molecule type" value="Genomic_DNA"/>
</dbReference>
<proteinExistence type="inferred from homology"/>
<dbReference type="PANTHER" id="PTHR33755:SF6">
    <property type="entry name" value="PLASMID STABILIZATION SYSTEM PROTEIN"/>
    <property type="match status" value="1"/>
</dbReference>
<keyword evidence="6" id="KW-1185">Reference proteome</keyword>
<dbReference type="InterPro" id="IPR035093">
    <property type="entry name" value="RelE/ParE_toxin_dom_sf"/>
</dbReference>
<sequence>MRIEWSREAQEELWNIIDYIDDRNPQAALILQREIETAVHSLSLNPFMYRLGRVDNTREIVVHPNYLIVYRIIGHIEVLGVIHAKREYP</sequence>
<dbReference type="NCBIfam" id="TIGR02385">
    <property type="entry name" value="RelE_StbE"/>
    <property type="match status" value="1"/>
</dbReference>
<dbReference type="InterPro" id="IPR051803">
    <property type="entry name" value="TA_system_RelE-like_toxin"/>
</dbReference>
<reference evidence="4 5" key="1">
    <citation type="submission" date="2018-06" db="EMBL/GenBank/DDBJ databases">
        <authorList>
            <consortium name="Pathogen Informatics"/>
            <person name="Doyle S."/>
        </authorList>
    </citation>
    <scope>NUCLEOTIDE SEQUENCE [LARGE SCALE GENOMIC DNA]</scope>
    <source>
        <strain evidence="4 5">NCTC12961</strain>
    </source>
</reference>
<organism evidence="4 5">
    <name type="scientific">Serratia plymuthica</name>
    <dbReference type="NCBI Taxonomy" id="82996"/>
    <lineage>
        <taxon>Bacteria</taxon>
        <taxon>Pseudomonadati</taxon>
        <taxon>Pseudomonadota</taxon>
        <taxon>Gammaproteobacteria</taxon>
        <taxon>Enterobacterales</taxon>
        <taxon>Yersiniaceae</taxon>
        <taxon>Serratia</taxon>
    </lineage>
</organism>
<evidence type="ECO:0000256" key="1">
    <source>
        <dbReference type="ARBA" id="ARBA00006226"/>
    </source>
</evidence>